<evidence type="ECO:0000313" key="4">
    <source>
        <dbReference type="Proteomes" id="UP000002051"/>
    </source>
</evidence>
<dbReference type="EnsemblPlants" id="AET01076">
    <property type="protein sequence ID" value="AET01076"/>
    <property type="gene ID" value="MTR_5g099160"/>
</dbReference>
<evidence type="ECO:0000313" key="2">
    <source>
        <dbReference type="EMBL" id="AET01076.1"/>
    </source>
</evidence>
<keyword evidence="1" id="KW-0472">Membrane</keyword>
<reference evidence="2 4" key="1">
    <citation type="journal article" date="2011" name="Nature">
        <title>The Medicago genome provides insight into the evolution of rhizobial symbioses.</title>
        <authorList>
            <person name="Young N.D."/>
            <person name="Debelle F."/>
            <person name="Oldroyd G.E."/>
            <person name="Geurts R."/>
            <person name="Cannon S.B."/>
            <person name="Udvardi M.K."/>
            <person name="Benedito V.A."/>
            <person name="Mayer K.F."/>
            <person name="Gouzy J."/>
            <person name="Schoof H."/>
            <person name="Van de Peer Y."/>
            <person name="Proost S."/>
            <person name="Cook D.R."/>
            <person name="Meyers B.C."/>
            <person name="Spannagl M."/>
            <person name="Cheung F."/>
            <person name="De Mita S."/>
            <person name="Krishnakumar V."/>
            <person name="Gundlach H."/>
            <person name="Zhou S."/>
            <person name="Mudge J."/>
            <person name="Bharti A.K."/>
            <person name="Murray J.D."/>
            <person name="Naoumkina M.A."/>
            <person name="Rosen B."/>
            <person name="Silverstein K.A."/>
            <person name="Tang H."/>
            <person name="Rombauts S."/>
            <person name="Zhao P.X."/>
            <person name="Zhou P."/>
            <person name="Barbe V."/>
            <person name="Bardou P."/>
            <person name="Bechner M."/>
            <person name="Bellec A."/>
            <person name="Berger A."/>
            <person name="Berges H."/>
            <person name="Bidwell S."/>
            <person name="Bisseling T."/>
            <person name="Choisne N."/>
            <person name="Couloux A."/>
            <person name="Denny R."/>
            <person name="Deshpande S."/>
            <person name="Dai X."/>
            <person name="Doyle J.J."/>
            <person name="Dudez A.M."/>
            <person name="Farmer A.D."/>
            <person name="Fouteau S."/>
            <person name="Franken C."/>
            <person name="Gibelin C."/>
            <person name="Gish J."/>
            <person name="Goldstein S."/>
            <person name="Gonzalez A.J."/>
            <person name="Green P.J."/>
            <person name="Hallab A."/>
            <person name="Hartog M."/>
            <person name="Hua A."/>
            <person name="Humphray S.J."/>
            <person name="Jeong D.H."/>
            <person name="Jing Y."/>
            <person name="Jocker A."/>
            <person name="Kenton S.M."/>
            <person name="Kim D.J."/>
            <person name="Klee K."/>
            <person name="Lai H."/>
            <person name="Lang C."/>
            <person name="Lin S."/>
            <person name="Macmil S.L."/>
            <person name="Magdelenat G."/>
            <person name="Matthews L."/>
            <person name="McCorrison J."/>
            <person name="Monaghan E.L."/>
            <person name="Mun J.H."/>
            <person name="Najar F.Z."/>
            <person name="Nicholson C."/>
            <person name="Noirot C."/>
            <person name="O'Bleness M."/>
            <person name="Paule C.R."/>
            <person name="Poulain J."/>
            <person name="Prion F."/>
            <person name="Qin B."/>
            <person name="Qu C."/>
            <person name="Retzel E.F."/>
            <person name="Riddle C."/>
            <person name="Sallet E."/>
            <person name="Samain S."/>
            <person name="Samson N."/>
            <person name="Sanders I."/>
            <person name="Saurat O."/>
            <person name="Scarpelli C."/>
            <person name="Schiex T."/>
            <person name="Segurens B."/>
            <person name="Severin A.J."/>
            <person name="Sherrier D.J."/>
            <person name="Shi R."/>
            <person name="Sims S."/>
            <person name="Singer S.R."/>
            <person name="Sinharoy S."/>
            <person name="Sterck L."/>
            <person name="Viollet A."/>
            <person name="Wang B.B."/>
            <person name="Wang K."/>
            <person name="Wang M."/>
            <person name="Wang X."/>
            <person name="Warfsmann J."/>
            <person name="Weissenbach J."/>
            <person name="White D.D."/>
            <person name="White J.D."/>
            <person name="Wiley G.B."/>
            <person name="Wincker P."/>
            <person name="Xing Y."/>
            <person name="Yang L."/>
            <person name="Yao Z."/>
            <person name="Ying F."/>
            <person name="Zhai J."/>
            <person name="Zhou L."/>
            <person name="Zuber A."/>
            <person name="Denarie J."/>
            <person name="Dixon R.A."/>
            <person name="May G.D."/>
            <person name="Schwartz D.C."/>
            <person name="Rogers J."/>
            <person name="Quetier F."/>
            <person name="Town C.D."/>
            <person name="Roe B.A."/>
        </authorList>
    </citation>
    <scope>NUCLEOTIDE SEQUENCE [LARGE SCALE GENOMIC DNA]</scope>
    <source>
        <strain evidence="2">A17</strain>
        <strain evidence="3 4">cv. Jemalong A17</strain>
    </source>
</reference>
<organism evidence="2 4">
    <name type="scientific">Medicago truncatula</name>
    <name type="common">Barrel medic</name>
    <name type="synonym">Medicago tribuloides</name>
    <dbReference type="NCBI Taxonomy" id="3880"/>
    <lineage>
        <taxon>Eukaryota</taxon>
        <taxon>Viridiplantae</taxon>
        <taxon>Streptophyta</taxon>
        <taxon>Embryophyta</taxon>
        <taxon>Tracheophyta</taxon>
        <taxon>Spermatophyta</taxon>
        <taxon>Magnoliopsida</taxon>
        <taxon>eudicotyledons</taxon>
        <taxon>Gunneridae</taxon>
        <taxon>Pentapetalae</taxon>
        <taxon>rosids</taxon>
        <taxon>fabids</taxon>
        <taxon>Fabales</taxon>
        <taxon>Fabaceae</taxon>
        <taxon>Papilionoideae</taxon>
        <taxon>50 kb inversion clade</taxon>
        <taxon>NPAAA clade</taxon>
        <taxon>Hologalegina</taxon>
        <taxon>IRL clade</taxon>
        <taxon>Trifolieae</taxon>
        <taxon>Medicago</taxon>
    </lineage>
</organism>
<reference evidence="3" key="3">
    <citation type="submission" date="2015-04" db="UniProtKB">
        <authorList>
            <consortium name="EnsemblPlants"/>
        </authorList>
    </citation>
    <scope>IDENTIFICATION</scope>
    <source>
        <strain evidence="3">cv. Jemalong A17</strain>
    </source>
</reference>
<evidence type="ECO:0000256" key="1">
    <source>
        <dbReference type="SAM" id="Phobius"/>
    </source>
</evidence>
<feature type="transmembrane region" description="Helical" evidence="1">
    <location>
        <begin position="80"/>
        <end position="97"/>
    </location>
</feature>
<dbReference type="Proteomes" id="UP000002051">
    <property type="component" value="Chromosome 5"/>
</dbReference>
<keyword evidence="4" id="KW-1185">Reference proteome</keyword>
<sequence>MAKQYGLYQILILKTEVSVIHGRMVGIGNSTNALSVVCNEDLGSSRRGLCVGLLQNDGYDNPWYIDYLRFFYCRCRGFRVIDYLVLSVWLTALFYLISDLTLFFNPTTNI</sequence>
<reference evidence="2 4" key="2">
    <citation type="journal article" date="2014" name="BMC Genomics">
        <title>An improved genome release (version Mt4.0) for the model legume Medicago truncatula.</title>
        <authorList>
            <person name="Tang H."/>
            <person name="Krishnakumar V."/>
            <person name="Bidwell S."/>
            <person name="Rosen B."/>
            <person name="Chan A."/>
            <person name="Zhou S."/>
            <person name="Gentzbittel L."/>
            <person name="Childs K.L."/>
            <person name="Yandell M."/>
            <person name="Gundlach H."/>
            <person name="Mayer K.F."/>
            <person name="Schwartz D.C."/>
            <person name="Town C.D."/>
        </authorList>
    </citation>
    <scope>GENOME REANNOTATION</scope>
    <source>
        <strain evidence="3 4">cv. Jemalong A17</strain>
    </source>
</reference>
<evidence type="ECO:0000313" key="3">
    <source>
        <dbReference type="EnsemblPlants" id="AET01076"/>
    </source>
</evidence>
<gene>
    <name evidence="2" type="ordered locus">MTR_5g099160</name>
</gene>
<dbReference type="PaxDb" id="3880-AET01076"/>
<keyword evidence="1" id="KW-0812">Transmembrane</keyword>
<keyword evidence="1" id="KW-1133">Transmembrane helix</keyword>
<protein>
    <submittedName>
        <fullName evidence="2">Cation/calcium exchanger, putative</fullName>
    </submittedName>
</protein>
<dbReference type="EMBL" id="CM001221">
    <property type="protein sequence ID" value="AET01076.1"/>
    <property type="molecule type" value="Genomic_DNA"/>
</dbReference>
<name>G7KFF9_MEDTR</name>
<proteinExistence type="predicted"/>
<dbReference type="HOGENOM" id="CLU_2174755_0_0_1"/>
<dbReference type="AlphaFoldDB" id="G7KFF9"/>
<accession>G7KFF9</accession>